<feature type="transmembrane region" description="Helical" evidence="1">
    <location>
        <begin position="43"/>
        <end position="64"/>
    </location>
</feature>
<gene>
    <name evidence="2" type="ORF">HNQ81_002808</name>
</gene>
<dbReference type="AlphaFoldDB" id="A0A840V7U7"/>
<dbReference type="InterPro" id="IPR010721">
    <property type="entry name" value="UstE-like"/>
</dbReference>
<evidence type="ECO:0000256" key="1">
    <source>
        <dbReference type="SAM" id="Phobius"/>
    </source>
</evidence>
<keyword evidence="1" id="KW-0472">Membrane</keyword>
<dbReference type="Pfam" id="PF06966">
    <property type="entry name" value="DUF1295"/>
    <property type="match status" value="1"/>
</dbReference>
<evidence type="ECO:0000313" key="3">
    <source>
        <dbReference type="Proteomes" id="UP000539642"/>
    </source>
</evidence>
<keyword evidence="1" id="KW-0812">Transmembrane</keyword>
<sequence>MSLILLSFLWIGWCAGHSLLIDPVVIGAIESRVPGVARYYRLLYNALAFLTLVPLAIVTGLAGGPPVFAWQGWGNVIRILLLVCALLLFRGGAKQYDLQYVVGLKQLRTGKTPLLLTDSPDFSANGVFGLVRHPWYLGSLLLIWSALPVYPLPKFVAAVILSCYLVIGTLLEERKIIARHGERYRAYQQQVSMLFPLKWLKKKLE</sequence>
<protein>
    <submittedName>
        <fullName evidence="2">Protein-S-isoprenylcysteine O-methyltransferase Ste14</fullName>
    </submittedName>
</protein>
<comment type="caution">
    <text evidence="2">The sequence shown here is derived from an EMBL/GenBank/DDBJ whole genome shotgun (WGS) entry which is preliminary data.</text>
</comment>
<accession>A0A840V7U7</accession>
<dbReference type="Proteomes" id="UP000539642">
    <property type="component" value="Unassembled WGS sequence"/>
</dbReference>
<proteinExistence type="predicted"/>
<keyword evidence="1" id="KW-1133">Transmembrane helix</keyword>
<dbReference type="EMBL" id="JACHEO010000018">
    <property type="protein sequence ID" value="MBB5349061.1"/>
    <property type="molecule type" value="Genomic_DNA"/>
</dbReference>
<dbReference type="RefSeq" id="WP_183351872.1">
    <property type="nucleotide sequence ID" value="NZ_JACHEO010000018.1"/>
</dbReference>
<evidence type="ECO:0000313" key="2">
    <source>
        <dbReference type="EMBL" id="MBB5349061.1"/>
    </source>
</evidence>
<feature type="transmembrane region" description="Helical" evidence="1">
    <location>
        <begin position="76"/>
        <end position="93"/>
    </location>
</feature>
<keyword evidence="2" id="KW-0808">Transferase</keyword>
<dbReference type="GO" id="GO:0032259">
    <property type="term" value="P:methylation"/>
    <property type="evidence" value="ECO:0007669"/>
    <property type="project" value="UniProtKB-KW"/>
</dbReference>
<dbReference type="GO" id="GO:0008168">
    <property type="term" value="F:methyltransferase activity"/>
    <property type="evidence" value="ECO:0007669"/>
    <property type="project" value="UniProtKB-KW"/>
</dbReference>
<dbReference type="Gene3D" id="1.20.120.1630">
    <property type="match status" value="1"/>
</dbReference>
<keyword evidence="3" id="KW-1185">Reference proteome</keyword>
<name>A0A840V7U7_9BACT</name>
<reference evidence="2 3" key="1">
    <citation type="submission" date="2020-08" db="EMBL/GenBank/DDBJ databases">
        <title>Genomic Encyclopedia of Type Strains, Phase IV (KMG-IV): sequencing the most valuable type-strain genomes for metagenomic binning, comparative biology and taxonomic classification.</title>
        <authorList>
            <person name="Goeker M."/>
        </authorList>
    </citation>
    <scope>NUCLEOTIDE SEQUENCE [LARGE SCALE GENOMIC DNA]</scope>
    <source>
        <strain evidence="2 3">DSM 28570</strain>
    </source>
</reference>
<keyword evidence="2" id="KW-0489">Methyltransferase</keyword>
<organism evidence="2 3">
    <name type="scientific">Desulfoprunum benzoelyticum</name>
    <dbReference type="NCBI Taxonomy" id="1506996"/>
    <lineage>
        <taxon>Bacteria</taxon>
        <taxon>Pseudomonadati</taxon>
        <taxon>Thermodesulfobacteriota</taxon>
        <taxon>Desulfobulbia</taxon>
        <taxon>Desulfobulbales</taxon>
        <taxon>Desulfobulbaceae</taxon>
        <taxon>Desulfoprunum</taxon>
    </lineage>
</organism>